<dbReference type="InterPro" id="IPR049199">
    <property type="entry name" value="DUF6866_N"/>
</dbReference>
<dbReference type="RefSeq" id="WP_009205491.1">
    <property type="nucleotide sequence ID" value="NC_022357.1"/>
</dbReference>
<dbReference type="AlphaFoldDB" id="S6B784"/>
<dbReference type="Proteomes" id="UP000015559">
    <property type="component" value="Chromosome"/>
</dbReference>
<dbReference type="NCBIfam" id="NF045620">
    <property type="entry name" value="Sfum_1244_fam"/>
    <property type="match status" value="1"/>
</dbReference>
<dbReference type="OrthoDB" id="9777679at2"/>
<sequence>MDNHLQALSTAVQHNCDIADAQHARNFTLCTYLLKMRELYRWEKGYSFQASLPKDELGEWLTRREQRWEELENQSYAPISIGDTAFNPFDTEAINRALLPSGLVYSGGVGGRSAPHFFLADLLSAEQRDGYPVLVANNEHARDLAAPPAMMLGGTVFVRRESLRRMLWEKIEEWNWKKKGSAMARSLGHYDFEQDFTAALEQMTDTETESVILHEIGECHAGAQLGPDWNDMLAAISGSRAEIVARAVRDHVADCSIALPRLLERHNTASLHFYFANFTAMRRATFPELNEAYRRWTDDGQLAALAKEVATGKDRWTATALQMLDSYRKAPDNCANQIIELAPISCGA</sequence>
<reference evidence="3 4" key="1">
    <citation type="journal article" date="2012" name="Appl. Environ. Microbiol.">
        <title>Draft genome sequence of a psychrotolerant sulfur-oxidizing bacterium, Sulfuricella denitrificans skB26, and proteomic insights into cold adaptation.</title>
        <authorList>
            <person name="Watanabe T."/>
            <person name="Kojima H."/>
            <person name="Fukui M."/>
        </authorList>
    </citation>
    <scope>NUCLEOTIDE SEQUENCE [LARGE SCALE GENOMIC DNA]</scope>
    <source>
        <strain evidence="4">skB26</strain>
    </source>
</reference>
<gene>
    <name evidence="3" type="ORF">SCD_n02495</name>
</gene>
<dbReference type="HOGENOM" id="CLU_067575_0_0_4"/>
<dbReference type="InterPro" id="IPR049200">
    <property type="entry name" value="DUF6866_C"/>
</dbReference>
<feature type="domain" description="DUF6866" evidence="1">
    <location>
        <begin position="8"/>
        <end position="159"/>
    </location>
</feature>
<dbReference type="eggNOG" id="ENOG502Z90U">
    <property type="taxonomic scope" value="Bacteria"/>
</dbReference>
<protein>
    <submittedName>
        <fullName evidence="3">Uncharacterized protein</fullName>
    </submittedName>
</protein>
<feature type="domain" description="DUF6866" evidence="2">
    <location>
        <begin position="164"/>
        <end position="341"/>
    </location>
</feature>
<keyword evidence="4" id="KW-1185">Reference proteome</keyword>
<name>S6B784_SULDS</name>
<dbReference type="EMBL" id="AP013066">
    <property type="protein sequence ID" value="BAN36302.1"/>
    <property type="molecule type" value="Genomic_DNA"/>
</dbReference>
<dbReference type="Pfam" id="PF21739">
    <property type="entry name" value="DUF6866_N"/>
    <property type="match status" value="1"/>
</dbReference>
<evidence type="ECO:0000313" key="4">
    <source>
        <dbReference type="Proteomes" id="UP000015559"/>
    </source>
</evidence>
<dbReference type="STRING" id="1163617.SCD_n02495"/>
<evidence type="ECO:0000259" key="1">
    <source>
        <dbReference type="Pfam" id="PF21739"/>
    </source>
</evidence>
<dbReference type="KEGG" id="sdr:SCD_n02495"/>
<accession>S6B784</accession>
<dbReference type="InterPro" id="IPR054640">
    <property type="entry name" value="Sfum_1244-like"/>
</dbReference>
<organism evidence="3 4">
    <name type="scientific">Sulfuricella denitrificans (strain DSM 22764 / NBRC 105220 / skB26)</name>
    <dbReference type="NCBI Taxonomy" id="1163617"/>
    <lineage>
        <taxon>Bacteria</taxon>
        <taxon>Pseudomonadati</taxon>
        <taxon>Pseudomonadota</taxon>
        <taxon>Betaproteobacteria</taxon>
        <taxon>Nitrosomonadales</taxon>
        <taxon>Sulfuricellaceae</taxon>
        <taxon>Sulfuricella</taxon>
    </lineage>
</organism>
<dbReference type="Pfam" id="PF21740">
    <property type="entry name" value="DUF6866_C"/>
    <property type="match status" value="1"/>
</dbReference>
<proteinExistence type="predicted"/>
<evidence type="ECO:0000259" key="2">
    <source>
        <dbReference type="Pfam" id="PF21740"/>
    </source>
</evidence>
<evidence type="ECO:0000313" key="3">
    <source>
        <dbReference type="EMBL" id="BAN36302.1"/>
    </source>
</evidence>